<organism evidence="5 6">
    <name type="scientific">Zasmidium cellare ATCC 36951</name>
    <dbReference type="NCBI Taxonomy" id="1080233"/>
    <lineage>
        <taxon>Eukaryota</taxon>
        <taxon>Fungi</taxon>
        <taxon>Dikarya</taxon>
        <taxon>Ascomycota</taxon>
        <taxon>Pezizomycotina</taxon>
        <taxon>Dothideomycetes</taxon>
        <taxon>Dothideomycetidae</taxon>
        <taxon>Mycosphaerellales</taxon>
        <taxon>Mycosphaerellaceae</taxon>
        <taxon>Zasmidium</taxon>
    </lineage>
</organism>
<dbReference type="Proteomes" id="UP000799537">
    <property type="component" value="Unassembled WGS sequence"/>
</dbReference>
<sequence>MPTSTYTIAIVGASGKLGRLITEHLITQHPEIQIHAIARSKDKYSPVVQTAPQVKLFQASSSDKVALRTALSGTDICVCTYFGTPDLMLHGQKLLIDICIEESIPRFMGSEFTFNYLAMRPGQHPAEDWILEYSSYLAMREEGSGGKLRSVRVLNGAFMEAVFAPFMQWVDPDLNTFKHYGSGEEVIEMTAIADVGAFAAEVAADEHAVGCFNVLGDRKTIPDIARIWGDVFGVETKVECRGSLGGLDAQMWAAYHREPNNPEAWTGLFYNHAMADGAIYLGGLDNGRIPNVKAVDLREFLQQGMPAQLW</sequence>
<name>A0A6A6CU52_ZASCE</name>
<keyword evidence="2" id="KW-0521">NADP</keyword>
<evidence type="ECO:0000313" key="5">
    <source>
        <dbReference type="EMBL" id="KAF2169708.1"/>
    </source>
</evidence>
<dbReference type="InterPro" id="IPR016040">
    <property type="entry name" value="NAD(P)-bd_dom"/>
</dbReference>
<reference evidence="5" key="1">
    <citation type="journal article" date="2020" name="Stud. Mycol.">
        <title>101 Dothideomycetes genomes: a test case for predicting lifestyles and emergence of pathogens.</title>
        <authorList>
            <person name="Haridas S."/>
            <person name="Albert R."/>
            <person name="Binder M."/>
            <person name="Bloem J."/>
            <person name="Labutti K."/>
            <person name="Salamov A."/>
            <person name="Andreopoulos B."/>
            <person name="Baker S."/>
            <person name="Barry K."/>
            <person name="Bills G."/>
            <person name="Bluhm B."/>
            <person name="Cannon C."/>
            <person name="Castanera R."/>
            <person name="Culley D."/>
            <person name="Daum C."/>
            <person name="Ezra D."/>
            <person name="Gonzalez J."/>
            <person name="Henrissat B."/>
            <person name="Kuo A."/>
            <person name="Liang C."/>
            <person name="Lipzen A."/>
            <person name="Lutzoni F."/>
            <person name="Magnuson J."/>
            <person name="Mondo S."/>
            <person name="Nolan M."/>
            <person name="Ohm R."/>
            <person name="Pangilinan J."/>
            <person name="Park H.-J."/>
            <person name="Ramirez L."/>
            <person name="Alfaro M."/>
            <person name="Sun H."/>
            <person name="Tritt A."/>
            <person name="Yoshinaga Y."/>
            <person name="Zwiers L.-H."/>
            <person name="Turgeon B."/>
            <person name="Goodwin S."/>
            <person name="Spatafora J."/>
            <person name="Crous P."/>
            <person name="Grigoriev I."/>
        </authorList>
    </citation>
    <scope>NUCLEOTIDE SEQUENCE</scope>
    <source>
        <strain evidence="5">ATCC 36951</strain>
    </source>
</reference>
<dbReference type="GeneID" id="54565289"/>
<evidence type="ECO:0000256" key="2">
    <source>
        <dbReference type="ARBA" id="ARBA00022857"/>
    </source>
</evidence>
<dbReference type="OrthoDB" id="419598at2759"/>
<dbReference type="GO" id="GO:0016491">
    <property type="term" value="F:oxidoreductase activity"/>
    <property type="evidence" value="ECO:0007669"/>
    <property type="project" value="UniProtKB-KW"/>
</dbReference>
<proteinExistence type="inferred from homology"/>
<keyword evidence="6" id="KW-1185">Reference proteome</keyword>
<dbReference type="PANTHER" id="PTHR47706:SF9">
    <property type="entry name" value="NMRA-LIKE DOMAIN-CONTAINING PROTEIN-RELATED"/>
    <property type="match status" value="1"/>
</dbReference>
<protein>
    <recommendedName>
        <fullName evidence="4">NAD(P)-binding domain-containing protein</fullName>
    </recommendedName>
</protein>
<dbReference type="SUPFAM" id="SSF51735">
    <property type="entry name" value="NAD(P)-binding Rossmann-fold domains"/>
    <property type="match status" value="1"/>
</dbReference>
<dbReference type="PANTHER" id="PTHR47706">
    <property type="entry name" value="NMRA-LIKE FAMILY PROTEIN"/>
    <property type="match status" value="1"/>
</dbReference>
<comment type="similarity">
    <text evidence="1">Belongs to the NmrA-type oxidoreductase family. Isoflavone reductase subfamily.</text>
</comment>
<gene>
    <name evidence="5" type="ORF">M409DRAFT_52220</name>
</gene>
<evidence type="ECO:0000259" key="4">
    <source>
        <dbReference type="Pfam" id="PF13460"/>
    </source>
</evidence>
<dbReference type="Pfam" id="PF13460">
    <property type="entry name" value="NAD_binding_10"/>
    <property type="match status" value="1"/>
</dbReference>
<accession>A0A6A6CU52</accession>
<dbReference type="InterPro" id="IPR036291">
    <property type="entry name" value="NAD(P)-bd_dom_sf"/>
</dbReference>
<keyword evidence="3" id="KW-0560">Oxidoreductase</keyword>
<evidence type="ECO:0000256" key="3">
    <source>
        <dbReference type="ARBA" id="ARBA00023002"/>
    </source>
</evidence>
<evidence type="ECO:0000313" key="6">
    <source>
        <dbReference type="Proteomes" id="UP000799537"/>
    </source>
</evidence>
<feature type="domain" description="NAD(P)-binding" evidence="4">
    <location>
        <begin position="12"/>
        <end position="109"/>
    </location>
</feature>
<dbReference type="InterPro" id="IPR051609">
    <property type="entry name" value="NmrA/Isoflavone_reductase-like"/>
</dbReference>
<dbReference type="RefSeq" id="XP_033670597.1">
    <property type="nucleotide sequence ID" value="XM_033812017.1"/>
</dbReference>
<dbReference type="Gene3D" id="3.40.50.720">
    <property type="entry name" value="NAD(P)-binding Rossmann-like Domain"/>
    <property type="match status" value="1"/>
</dbReference>
<dbReference type="AlphaFoldDB" id="A0A6A6CU52"/>
<evidence type="ECO:0000256" key="1">
    <source>
        <dbReference type="ARBA" id="ARBA00005725"/>
    </source>
</evidence>
<dbReference type="EMBL" id="ML993587">
    <property type="protein sequence ID" value="KAF2169708.1"/>
    <property type="molecule type" value="Genomic_DNA"/>
</dbReference>